<feature type="transmembrane region" description="Helical" evidence="2">
    <location>
        <begin position="63"/>
        <end position="83"/>
    </location>
</feature>
<reference evidence="3" key="1">
    <citation type="submission" date="2018-08" db="EMBL/GenBank/DDBJ databases">
        <authorList>
            <person name="Rossello M."/>
        </authorList>
    </citation>
    <scope>NUCLEOTIDE SEQUENCE [LARGE SCALE GENOMIC DNA]</scope>
    <source>
        <strain evidence="3">cv. Chinese Spring</strain>
    </source>
</reference>
<keyword evidence="2" id="KW-0472">Membrane</keyword>
<dbReference type="EnsemblPlants" id="TraesCS5D02G555700.1">
    <property type="protein sequence ID" value="TraesCS5D02G555700.1"/>
    <property type="gene ID" value="TraesCS5D02G555700"/>
</dbReference>
<feature type="compositionally biased region" description="Low complexity" evidence="1">
    <location>
        <begin position="712"/>
        <end position="723"/>
    </location>
</feature>
<dbReference type="PANTHER" id="PTHR35116:SF2">
    <property type="entry name" value="ATP-DEPENDENT HELICASE FAMILY PROTEIN-RELATED"/>
    <property type="match status" value="1"/>
</dbReference>
<evidence type="ECO:0000313" key="4">
    <source>
        <dbReference type="Proteomes" id="UP000019116"/>
    </source>
</evidence>
<feature type="compositionally biased region" description="Low complexity" evidence="1">
    <location>
        <begin position="569"/>
        <end position="589"/>
    </location>
</feature>
<sequence length="869" mass="94551">MVFSLREKNIQDKQANEVAMFDMHRHNGVVKLRKACRIVVEHLRRSQADSEDRGGQTKLIVEWLTMLTNLIVEWFTMLLYAFLKHMRYQREKLDLQQSKVWTKELQLKEKFLHEAKYGQLDHTFDQRIYLPDSGFAIEEFSHFNSCVDTATLANCPQSLHKTSVMEVTLVGSVIPSDVINADTARNGSAEVLIHNEGRLASEGIGLTENMISNSIDCIDSQGGASLAVQHQLNSSPAIDNSINQESSSGEHRRTEHVERQSGVGLQQLPGETDQHLGDAEMEVDTGNGDNTQADPPYLEPQTVAPVPSHASLQKPKEVEAVANLVMQSAQPLVAPARRLQREAEQADRSGITQAQTLQPEMQPSASREAYTQTDVIIQSAQPSMVPTELSQRDVEQASLSRAPLSQCLPSAMHPSAPLSSIPLERTHPDQCQPSHQPEAALGSSAQLFPVASMILNHPPLGDDALRNELHRLRLHIDSLNKTHQLKQSQLRTEYSQEMEKLKQKYDLLLQKQDSTHLQQTKTLHNLCEKVLLNLSLADDLRGQFISYGEQVGAHSPPNHQTPQASQQVPTSPSAVASTASPTASSSAGRPPAPTHHVQPLQVDRPSPSSSPSSQVVRPHPSILSNIARSTSTRFSLAPVLPPGSFGVQSELARAPAPHLQRRLPPQVHSMASANQQQLPTRLESMSARTWSTPVTPINIRQSCPQAAPPGNPSLSSLHPSSHLTIPAPLGPSSSHQIRQVPAVPSSSHPTHLLSPVPSIPNPVLPLTSPRGLTTKSSVSSAALNVLPSKGVGPSASGSPESDSDSASLDEWLTGLGLPSDPHDMAASANVIYLSDDEETGDQNKQKMALITEELQQKLAVEGGACKQEK</sequence>
<dbReference type="Gramene" id="TraesCS5D03G1222300.1">
    <property type="protein sequence ID" value="TraesCS5D03G1222300.1.CDS"/>
    <property type="gene ID" value="TraesCS5D03G1222300"/>
</dbReference>
<dbReference type="PANTHER" id="PTHR35116">
    <property type="entry name" value="HELICASE PROTEIN MOM1"/>
    <property type="match status" value="1"/>
</dbReference>
<evidence type="ECO:0000256" key="2">
    <source>
        <dbReference type="SAM" id="Phobius"/>
    </source>
</evidence>
<feature type="compositionally biased region" description="Polar residues" evidence="1">
    <location>
        <begin position="557"/>
        <end position="568"/>
    </location>
</feature>
<feature type="compositionally biased region" description="Basic and acidic residues" evidence="1">
    <location>
        <begin position="248"/>
        <end position="259"/>
    </location>
</feature>
<feature type="region of interest" description="Disordered" evidence="1">
    <location>
        <begin position="235"/>
        <end position="271"/>
    </location>
</feature>
<dbReference type="InterPro" id="IPR039322">
    <property type="entry name" value="MOM1"/>
</dbReference>
<name>A0A3B6N2W8_WHEAT</name>
<dbReference type="STRING" id="4565.A0A3B6N2W8"/>
<dbReference type="Proteomes" id="UP000019116">
    <property type="component" value="Chromosome 5D"/>
</dbReference>
<dbReference type="SMR" id="A0A3B6N2W8"/>
<dbReference type="GO" id="GO:0031507">
    <property type="term" value="P:heterochromatin formation"/>
    <property type="evidence" value="ECO:0007669"/>
    <property type="project" value="InterPro"/>
</dbReference>
<proteinExistence type="predicted"/>
<feature type="compositionally biased region" description="Polar residues" evidence="1">
    <location>
        <begin position="235"/>
        <end position="247"/>
    </location>
</feature>
<feature type="region of interest" description="Disordered" evidence="1">
    <location>
        <begin position="784"/>
        <end position="820"/>
    </location>
</feature>
<organism evidence="3">
    <name type="scientific">Triticum aestivum</name>
    <name type="common">Wheat</name>
    <dbReference type="NCBI Taxonomy" id="4565"/>
    <lineage>
        <taxon>Eukaryota</taxon>
        <taxon>Viridiplantae</taxon>
        <taxon>Streptophyta</taxon>
        <taxon>Embryophyta</taxon>
        <taxon>Tracheophyta</taxon>
        <taxon>Spermatophyta</taxon>
        <taxon>Magnoliopsida</taxon>
        <taxon>Liliopsida</taxon>
        <taxon>Poales</taxon>
        <taxon>Poaceae</taxon>
        <taxon>BOP clade</taxon>
        <taxon>Pooideae</taxon>
        <taxon>Triticodae</taxon>
        <taxon>Triticeae</taxon>
        <taxon>Triticinae</taxon>
        <taxon>Triticum</taxon>
    </lineage>
</organism>
<keyword evidence="4" id="KW-1185">Reference proteome</keyword>
<dbReference type="Gene3D" id="6.10.250.1310">
    <property type="match status" value="1"/>
</dbReference>
<keyword evidence="2" id="KW-0812">Transmembrane</keyword>
<feature type="compositionally biased region" description="Low complexity" evidence="1">
    <location>
        <begin position="792"/>
        <end position="806"/>
    </location>
</feature>
<feature type="region of interest" description="Disordered" evidence="1">
    <location>
        <begin position="699"/>
        <end position="760"/>
    </location>
</feature>
<evidence type="ECO:0000313" key="3">
    <source>
        <dbReference type="EnsemblPlants" id="TraesCS5D02G555700.1"/>
    </source>
</evidence>
<feature type="compositionally biased region" description="Low complexity" evidence="1">
    <location>
        <begin position="743"/>
        <end position="756"/>
    </location>
</feature>
<reference evidence="3" key="2">
    <citation type="submission" date="2018-10" db="UniProtKB">
        <authorList>
            <consortium name="EnsemblPlants"/>
        </authorList>
    </citation>
    <scope>IDENTIFICATION</scope>
</reference>
<accession>A0A3B6N2W8</accession>
<feature type="region of interest" description="Disordered" evidence="1">
    <location>
        <begin position="408"/>
        <end position="437"/>
    </location>
</feature>
<dbReference type="AlphaFoldDB" id="A0A3B6N2W8"/>
<dbReference type="OMA" id="GACKQEK"/>
<evidence type="ECO:0000256" key="1">
    <source>
        <dbReference type="SAM" id="MobiDB-lite"/>
    </source>
</evidence>
<protein>
    <submittedName>
        <fullName evidence="3">Uncharacterized protein</fullName>
    </submittedName>
</protein>
<keyword evidence="2" id="KW-1133">Transmembrane helix</keyword>
<dbReference type="Gramene" id="TraesCS5D02G555700.1">
    <property type="protein sequence ID" value="TraesCS5D02G555700.1"/>
    <property type="gene ID" value="TraesCS5D02G555700"/>
</dbReference>
<feature type="region of interest" description="Disordered" evidence="1">
    <location>
        <begin position="550"/>
        <end position="619"/>
    </location>
</feature>